<sequence>MDHEPQSSLMLRNCLEIYPIEISDVQLVAPSHVIGSQIVADVMVSSIGFRSLGPVHGAVASGASAIGPWSAPWLRSQHIVVQIHPITPEIILQTTQKIDPEGFGEIPVDDFINALKTPEIQAQVPLNKRELLLERALKSKGPKGSGSVSFQEFVNVG</sequence>
<dbReference type="AlphaFoldDB" id="A0A1B0DBJ2"/>
<keyword evidence="2" id="KW-1185">Reference proteome</keyword>
<dbReference type="InterPro" id="IPR011992">
    <property type="entry name" value="EF-hand-dom_pair"/>
</dbReference>
<accession>A0A1B0DBJ2</accession>
<dbReference type="EMBL" id="AJVK01030024">
    <property type="status" value="NOT_ANNOTATED_CDS"/>
    <property type="molecule type" value="Genomic_DNA"/>
</dbReference>
<dbReference type="EMBL" id="AJVK01030025">
    <property type="status" value="NOT_ANNOTATED_CDS"/>
    <property type="molecule type" value="Genomic_DNA"/>
</dbReference>
<dbReference type="SUPFAM" id="SSF47473">
    <property type="entry name" value="EF-hand"/>
    <property type="match status" value="1"/>
</dbReference>
<evidence type="ECO:0000313" key="1">
    <source>
        <dbReference type="EnsemblMetazoa" id="PPAI005181-PA"/>
    </source>
</evidence>
<name>A0A1B0DBJ2_PHLPP</name>
<organism evidence="1 2">
    <name type="scientific">Phlebotomus papatasi</name>
    <name type="common">Sandfly</name>
    <dbReference type="NCBI Taxonomy" id="29031"/>
    <lineage>
        <taxon>Eukaryota</taxon>
        <taxon>Metazoa</taxon>
        <taxon>Ecdysozoa</taxon>
        <taxon>Arthropoda</taxon>
        <taxon>Hexapoda</taxon>
        <taxon>Insecta</taxon>
        <taxon>Pterygota</taxon>
        <taxon>Neoptera</taxon>
        <taxon>Endopterygota</taxon>
        <taxon>Diptera</taxon>
        <taxon>Nematocera</taxon>
        <taxon>Psychodoidea</taxon>
        <taxon>Psychodidae</taxon>
        <taxon>Phlebotomus</taxon>
        <taxon>Phlebotomus</taxon>
    </lineage>
</organism>
<dbReference type="Proteomes" id="UP000092462">
    <property type="component" value="Unassembled WGS sequence"/>
</dbReference>
<reference evidence="1" key="1">
    <citation type="submission" date="2022-08" db="UniProtKB">
        <authorList>
            <consortium name="EnsemblMetazoa"/>
        </authorList>
    </citation>
    <scope>IDENTIFICATION</scope>
    <source>
        <strain evidence="1">Israel</strain>
    </source>
</reference>
<proteinExistence type="predicted"/>
<dbReference type="EMBL" id="AJVK01030023">
    <property type="status" value="NOT_ANNOTATED_CDS"/>
    <property type="molecule type" value="Genomic_DNA"/>
</dbReference>
<dbReference type="VEuPathDB" id="VectorBase:PPAI005181"/>
<evidence type="ECO:0000313" key="2">
    <source>
        <dbReference type="Proteomes" id="UP000092462"/>
    </source>
</evidence>
<protein>
    <submittedName>
        <fullName evidence="1">Uncharacterized protein</fullName>
    </submittedName>
</protein>
<dbReference type="EnsemblMetazoa" id="PPAI005181-RA">
    <property type="protein sequence ID" value="PPAI005181-PA"/>
    <property type="gene ID" value="PPAI005181"/>
</dbReference>